<name>A0A4D9CUY5_9STRA</name>
<dbReference type="InterPro" id="IPR029058">
    <property type="entry name" value="AB_hydrolase_fold"/>
</dbReference>
<keyword evidence="1" id="KW-0732">Signal</keyword>
<dbReference type="SUPFAM" id="SSF53474">
    <property type="entry name" value="alpha/beta-Hydrolases"/>
    <property type="match status" value="1"/>
</dbReference>
<protein>
    <recommendedName>
        <fullName evidence="5">Phospholipase/carboxylesterase/thioesterase domain-containing protein</fullName>
    </recommendedName>
</protein>
<evidence type="ECO:0008006" key="5">
    <source>
        <dbReference type="Google" id="ProtNLM"/>
    </source>
</evidence>
<keyword evidence="4" id="KW-1185">Reference proteome</keyword>
<proteinExistence type="predicted"/>
<dbReference type="PANTHER" id="PTHR43037:SF5">
    <property type="entry name" value="FERULOYL ESTERASE"/>
    <property type="match status" value="1"/>
</dbReference>
<keyword evidence="2" id="KW-0378">Hydrolase</keyword>
<dbReference type="Pfam" id="PF00756">
    <property type="entry name" value="Esterase"/>
    <property type="match status" value="1"/>
</dbReference>
<reference evidence="3 4" key="1">
    <citation type="submission" date="2019-01" db="EMBL/GenBank/DDBJ databases">
        <title>Nuclear Genome Assembly of the Microalgal Biofuel strain Nannochloropsis salina CCMP1776.</title>
        <authorList>
            <person name="Hovde B."/>
        </authorList>
    </citation>
    <scope>NUCLEOTIDE SEQUENCE [LARGE SCALE GENOMIC DNA]</scope>
    <source>
        <strain evidence="3 4">CCMP1776</strain>
    </source>
</reference>
<evidence type="ECO:0000256" key="1">
    <source>
        <dbReference type="ARBA" id="ARBA00022729"/>
    </source>
</evidence>
<dbReference type="AlphaFoldDB" id="A0A4D9CUY5"/>
<dbReference type="InterPro" id="IPR050955">
    <property type="entry name" value="Plant_Biomass_Hydrol_Est"/>
</dbReference>
<organism evidence="3 4">
    <name type="scientific">Nannochloropsis salina CCMP1776</name>
    <dbReference type="NCBI Taxonomy" id="1027361"/>
    <lineage>
        <taxon>Eukaryota</taxon>
        <taxon>Sar</taxon>
        <taxon>Stramenopiles</taxon>
        <taxon>Ochrophyta</taxon>
        <taxon>Eustigmatophyceae</taxon>
        <taxon>Eustigmatales</taxon>
        <taxon>Monodopsidaceae</taxon>
        <taxon>Microchloropsis</taxon>
        <taxon>Microchloropsis salina</taxon>
    </lineage>
</organism>
<evidence type="ECO:0000313" key="4">
    <source>
        <dbReference type="Proteomes" id="UP000355283"/>
    </source>
</evidence>
<sequence length="329" mass="36804">MGRPTAPADANPPPSLRRAKPASVSLATEFVSWWWNDPLPPPPEYKGDPFLTLGERFGRPARVVLPNAYNETHRVYPLVLVLHGWKSNGDYHDFYLGVSARASDPRLGGFIAVIPNGTWDAVRQSRFWNAGTCCDYSRSNVDDEKYLTGLMDEAHSKYRVDSEEIYVVGHSNGGLMAQVLGCHHSHTFKGFVSISPGIIPINCSSTTVKKVLMVAGTEDVFFSVQDGYSNMGQWGRHLGCPSTATEEGETRDYDCIVNAPAGIDSWYNYYRDRNCQKTGTYPETSILAWDACGRRNDAKQALWLMEKNTHNPAFNDRFSHDILKFLLAE</sequence>
<evidence type="ECO:0000256" key="2">
    <source>
        <dbReference type="ARBA" id="ARBA00022801"/>
    </source>
</evidence>
<dbReference type="EMBL" id="SDOX01000078">
    <property type="protein sequence ID" value="TFJ83030.1"/>
    <property type="molecule type" value="Genomic_DNA"/>
</dbReference>
<gene>
    <name evidence="3" type="ORF">NSK_005655</name>
</gene>
<dbReference type="PANTHER" id="PTHR43037">
    <property type="entry name" value="UNNAMED PRODUCT-RELATED"/>
    <property type="match status" value="1"/>
</dbReference>
<dbReference type="Proteomes" id="UP000355283">
    <property type="component" value="Unassembled WGS sequence"/>
</dbReference>
<dbReference type="Gene3D" id="3.40.50.1820">
    <property type="entry name" value="alpha/beta hydrolase"/>
    <property type="match status" value="1"/>
</dbReference>
<comment type="caution">
    <text evidence="3">The sequence shown here is derived from an EMBL/GenBank/DDBJ whole genome shotgun (WGS) entry which is preliminary data.</text>
</comment>
<accession>A0A4D9CUY5</accession>
<evidence type="ECO:0000313" key="3">
    <source>
        <dbReference type="EMBL" id="TFJ83030.1"/>
    </source>
</evidence>
<dbReference type="InterPro" id="IPR000801">
    <property type="entry name" value="Esterase-like"/>
</dbReference>
<dbReference type="GO" id="GO:0016787">
    <property type="term" value="F:hydrolase activity"/>
    <property type="evidence" value="ECO:0007669"/>
    <property type="project" value="UniProtKB-KW"/>
</dbReference>
<dbReference type="OrthoDB" id="2425929at2759"/>